<dbReference type="SUPFAM" id="SSF51101">
    <property type="entry name" value="Mannose-binding lectins"/>
    <property type="match status" value="3"/>
</dbReference>
<dbReference type="Gene3D" id="2.100.10.30">
    <property type="entry name" value="Jacalin-like lectin domain"/>
    <property type="match status" value="3"/>
</dbReference>
<sequence length="274" mass="28864">MNHRDEPRKQMRSDVRVKNTSSSHVASSKSRDGIVIGSSRKIGGTGGRLSAKGKIIAEEGWISLGPWGGEGGGYKTYKLDGPILQITIRYGYVICSILFESKSRNGALIGSSGEIGCAKGNARAMDKIKGGEGCISLGPWGGTDGEDWAYKTNGPIMQISICYGQAIDSVLFESKSCDGVLIGSPKKIGGSGGHATETGKISGEEGWISLGPWGGKGGKDWAYKPDGPIIQITIWSRDFIDQILFESKSSDGIVIGDSVKIGKPGFGGCQLKTV</sequence>
<dbReference type="Pfam" id="PF01419">
    <property type="entry name" value="Jacalin"/>
    <property type="match status" value="1"/>
</dbReference>
<evidence type="ECO:0000313" key="6">
    <source>
        <dbReference type="Proteomes" id="UP000626092"/>
    </source>
</evidence>
<feature type="compositionally biased region" description="Basic and acidic residues" evidence="3">
    <location>
        <begin position="1"/>
        <end position="17"/>
    </location>
</feature>
<dbReference type="AlphaFoldDB" id="A0A834G3D5"/>
<comment type="caution">
    <text evidence="5">The sequence shown here is derived from an EMBL/GenBank/DDBJ whole genome shotgun (WGS) entry which is preliminary data.</text>
</comment>
<evidence type="ECO:0000256" key="2">
    <source>
        <dbReference type="ARBA" id="ARBA00022734"/>
    </source>
</evidence>
<dbReference type="InterPro" id="IPR001229">
    <property type="entry name" value="Jacalin-like_lectin_dom"/>
</dbReference>
<name>A0A834G3D5_RHOSS</name>
<dbReference type="Proteomes" id="UP000626092">
    <property type="component" value="Unassembled WGS sequence"/>
</dbReference>
<gene>
    <name evidence="5" type="ORF">RHSIM_Rhsim12G0045700</name>
</gene>
<comment type="similarity">
    <text evidence="1">Belongs to the jacalin lectin family.</text>
</comment>
<evidence type="ECO:0000313" key="5">
    <source>
        <dbReference type="EMBL" id="KAF7124312.1"/>
    </source>
</evidence>
<reference evidence="5" key="1">
    <citation type="submission" date="2019-11" db="EMBL/GenBank/DDBJ databases">
        <authorList>
            <person name="Liu Y."/>
            <person name="Hou J."/>
            <person name="Li T.-Q."/>
            <person name="Guan C.-H."/>
            <person name="Wu X."/>
            <person name="Wu H.-Z."/>
            <person name="Ling F."/>
            <person name="Zhang R."/>
            <person name="Shi X.-G."/>
            <person name="Ren J.-P."/>
            <person name="Chen E.-F."/>
            <person name="Sun J.-M."/>
        </authorList>
    </citation>
    <scope>NUCLEOTIDE SEQUENCE</scope>
    <source>
        <strain evidence="5">Adult_tree_wgs_1</strain>
        <tissue evidence="5">Leaves</tissue>
    </source>
</reference>
<feature type="region of interest" description="Disordered" evidence="3">
    <location>
        <begin position="1"/>
        <end position="30"/>
    </location>
</feature>
<dbReference type="EMBL" id="WJXA01000012">
    <property type="protein sequence ID" value="KAF7124312.1"/>
    <property type="molecule type" value="Genomic_DNA"/>
</dbReference>
<dbReference type="PANTHER" id="PTHR46506">
    <property type="entry name" value="OS05G0143600 PROTEIN"/>
    <property type="match status" value="1"/>
</dbReference>
<accession>A0A834G3D5</accession>
<evidence type="ECO:0000256" key="1">
    <source>
        <dbReference type="ARBA" id="ARBA00006568"/>
    </source>
</evidence>
<dbReference type="GO" id="GO:0030246">
    <property type="term" value="F:carbohydrate binding"/>
    <property type="evidence" value="ECO:0007669"/>
    <property type="project" value="UniProtKB-KW"/>
</dbReference>
<proteinExistence type="inferred from homology"/>
<organism evidence="5 6">
    <name type="scientific">Rhododendron simsii</name>
    <name type="common">Sims's rhododendron</name>
    <dbReference type="NCBI Taxonomy" id="118357"/>
    <lineage>
        <taxon>Eukaryota</taxon>
        <taxon>Viridiplantae</taxon>
        <taxon>Streptophyta</taxon>
        <taxon>Embryophyta</taxon>
        <taxon>Tracheophyta</taxon>
        <taxon>Spermatophyta</taxon>
        <taxon>Magnoliopsida</taxon>
        <taxon>eudicotyledons</taxon>
        <taxon>Gunneridae</taxon>
        <taxon>Pentapetalae</taxon>
        <taxon>asterids</taxon>
        <taxon>Ericales</taxon>
        <taxon>Ericaceae</taxon>
        <taxon>Ericoideae</taxon>
        <taxon>Rhodoreae</taxon>
        <taxon>Rhododendron</taxon>
    </lineage>
</organism>
<dbReference type="InterPro" id="IPR036404">
    <property type="entry name" value="Jacalin-like_lectin_dom_sf"/>
</dbReference>
<protein>
    <recommendedName>
        <fullName evidence="4">Jacalin-type lectin domain-containing protein</fullName>
    </recommendedName>
</protein>
<keyword evidence="2" id="KW-0430">Lectin</keyword>
<evidence type="ECO:0000256" key="3">
    <source>
        <dbReference type="SAM" id="MobiDB-lite"/>
    </source>
</evidence>
<feature type="domain" description="Jacalin-type lectin" evidence="4">
    <location>
        <begin position="137"/>
        <end position="202"/>
    </location>
</feature>
<keyword evidence="6" id="KW-1185">Reference proteome</keyword>
<evidence type="ECO:0000259" key="4">
    <source>
        <dbReference type="Pfam" id="PF01419"/>
    </source>
</evidence>
<feature type="compositionally biased region" description="Polar residues" evidence="3">
    <location>
        <begin position="18"/>
        <end position="28"/>
    </location>
</feature>